<dbReference type="InterPro" id="IPR012910">
    <property type="entry name" value="Plug_dom"/>
</dbReference>
<reference evidence="9 10" key="1">
    <citation type="submission" date="2016-11" db="EMBL/GenBank/DDBJ databases">
        <authorList>
            <person name="Jaros S."/>
            <person name="Januszkiewicz K."/>
            <person name="Wedrychowicz H."/>
        </authorList>
    </citation>
    <scope>NUCLEOTIDE SEQUENCE [LARGE SCALE GENOMIC DNA]</scope>
    <source>
        <strain evidence="9 10">DSM 26991</strain>
    </source>
</reference>
<keyword evidence="3 7" id="KW-1134">Transmembrane beta strand</keyword>
<dbReference type="InterPro" id="IPR008969">
    <property type="entry name" value="CarboxyPept-like_regulatory"/>
</dbReference>
<keyword evidence="6 7" id="KW-0998">Cell outer membrane</keyword>
<comment type="subcellular location">
    <subcellularLocation>
        <location evidence="1 7">Cell outer membrane</location>
        <topology evidence="1 7">Multi-pass membrane protein</topology>
    </subcellularLocation>
</comment>
<name>A0A1M4XCZ6_9BACE</name>
<dbReference type="SUPFAM" id="SSF56935">
    <property type="entry name" value="Porins"/>
    <property type="match status" value="1"/>
</dbReference>
<evidence type="ECO:0000256" key="1">
    <source>
        <dbReference type="ARBA" id="ARBA00004571"/>
    </source>
</evidence>
<dbReference type="Pfam" id="PF13715">
    <property type="entry name" value="CarbopepD_reg_2"/>
    <property type="match status" value="1"/>
</dbReference>
<keyword evidence="10" id="KW-1185">Reference proteome</keyword>
<keyword evidence="4 7" id="KW-0812">Transmembrane</keyword>
<dbReference type="InterPro" id="IPR036942">
    <property type="entry name" value="Beta-barrel_TonB_sf"/>
</dbReference>
<dbReference type="SUPFAM" id="SSF49464">
    <property type="entry name" value="Carboxypeptidase regulatory domain-like"/>
    <property type="match status" value="1"/>
</dbReference>
<dbReference type="STRING" id="1297750.SAMN05444405_1042"/>
<sequence>MKNKKEKVCLPMDVLGYRFRRSHLVFGLSAVLCMSALPSTYAGNSQNSVSSIQTITQAKTIKGKVVDEKTGETLTGVSVLVKGTTVGAITDIDGNFTLNLPSGKNLITLTYIGYKAQTVTVGNGKDLEIKMESTTQNLDEVVVIGYGTMKKRDLTGAITSIKSADITAAPTSNAMEALQGKVAGLDIVKSSGQAGADVNIQLRGTRSIYGDNSPLFIIDGIAGSYNQINPSDIESIEVLKDASSTAIYGSAGANGVVIITTKKGVQGKTTVNLDAYVGVSGFAKYPSGMTGDEYMNLKREAYRGAHGSYPEFTSSIFTDPKVQSAYDNGQWIDFVDEVIGKASVNQNYNLSITGGTDKTQVFASINYNDEQGLLKGDDRLRYGLRLNLDQKLSSWAKAGFNTNITYTDQNKRNQSVFVNALTFVPLGEAYNEDGSINPEYLTGQQNPMSDEIDGQYVNNTRGTNITANGTLELTPVKGVSFKSVLGTTINNSRTGMFFGPLSIANITAGYNKPLASIANNATYGYKWENILNYNFKIAKDHEFGLTGVTSWSKNQTEYTYAAAQGQQLTSQSFWKLSAGTQKQSLDSDFKQTQSMSYAARLNYNFKGRYIVTLSNRWDGVSHLAVGSKWDSFPAAAFAWRISDESFMEKSQDWLSNLKLRIGYGITGNSGGMGAYSSNTAVYTFLNPVVFGSKAYPVVQFSAPYGNPSIGWEKSYNTNIGVDASFLNGRVNLAVDLSNTNTKGLLFKRTLPITAGVTMWGSPINTWQNIGETNNKNLEVMLNTQNIVTKDFTWSTVTTLTVNKEKIVKLPDGDIIAESLFKGKPIRAFYNYKYLGIWSEAETDEAKLYGCVPGDIKLATNPIITKDVDGNDVSDNGVHKYSEKDKMYLGSKNPDWYLGFQNNFTYRNFDASIFMMARCGQMLQSDLITRYNPTTSLDNSPSGISYWTPENQGAYLPRPGIHSSTSQYYGWSSLALRDGSFIKIKNITLGYTLPKSLLKSAHMEKLRVYATAYNPFIFAFDKQMKGQDPEREGSDNFPLTKEFVFGVNVTF</sequence>
<evidence type="ECO:0000313" key="10">
    <source>
        <dbReference type="Proteomes" id="UP000184509"/>
    </source>
</evidence>
<feature type="domain" description="TonB-dependent receptor plug" evidence="8">
    <location>
        <begin position="150"/>
        <end position="256"/>
    </location>
</feature>
<dbReference type="PROSITE" id="PS52016">
    <property type="entry name" value="TONB_DEPENDENT_REC_3"/>
    <property type="match status" value="1"/>
</dbReference>
<evidence type="ECO:0000313" key="9">
    <source>
        <dbReference type="EMBL" id="SHE91295.1"/>
    </source>
</evidence>
<dbReference type="Pfam" id="PF07715">
    <property type="entry name" value="Plug"/>
    <property type="match status" value="1"/>
</dbReference>
<accession>A0A1M4XCZ6</accession>
<evidence type="ECO:0000259" key="8">
    <source>
        <dbReference type="Pfam" id="PF07715"/>
    </source>
</evidence>
<dbReference type="NCBIfam" id="TIGR04056">
    <property type="entry name" value="OMP_RagA_SusC"/>
    <property type="match status" value="1"/>
</dbReference>
<evidence type="ECO:0000256" key="5">
    <source>
        <dbReference type="ARBA" id="ARBA00023136"/>
    </source>
</evidence>
<dbReference type="InterPro" id="IPR037066">
    <property type="entry name" value="Plug_dom_sf"/>
</dbReference>
<organism evidence="9 10">
    <name type="scientific">Bacteroides luti</name>
    <dbReference type="NCBI Taxonomy" id="1297750"/>
    <lineage>
        <taxon>Bacteria</taxon>
        <taxon>Pseudomonadati</taxon>
        <taxon>Bacteroidota</taxon>
        <taxon>Bacteroidia</taxon>
        <taxon>Bacteroidales</taxon>
        <taxon>Bacteroidaceae</taxon>
        <taxon>Bacteroides</taxon>
    </lineage>
</organism>
<dbReference type="GO" id="GO:0009279">
    <property type="term" value="C:cell outer membrane"/>
    <property type="evidence" value="ECO:0007669"/>
    <property type="project" value="UniProtKB-SubCell"/>
</dbReference>
<dbReference type="Gene3D" id="2.60.40.1120">
    <property type="entry name" value="Carboxypeptidase-like, regulatory domain"/>
    <property type="match status" value="1"/>
</dbReference>
<dbReference type="InterPro" id="IPR039426">
    <property type="entry name" value="TonB-dep_rcpt-like"/>
</dbReference>
<dbReference type="EMBL" id="FQTV01000004">
    <property type="protein sequence ID" value="SHE91295.1"/>
    <property type="molecule type" value="Genomic_DNA"/>
</dbReference>
<dbReference type="NCBIfam" id="TIGR04057">
    <property type="entry name" value="SusC_RagA_signa"/>
    <property type="match status" value="1"/>
</dbReference>
<evidence type="ECO:0000256" key="3">
    <source>
        <dbReference type="ARBA" id="ARBA00022452"/>
    </source>
</evidence>
<protein>
    <submittedName>
        <fullName evidence="9">TonB-linked outer membrane protein, SusC/RagA family</fullName>
    </submittedName>
</protein>
<evidence type="ECO:0000256" key="2">
    <source>
        <dbReference type="ARBA" id="ARBA00022448"/>
    </source>
</evidence>
<evidence type="ECO:0000256" key="6">
    <source>
        <dbReference type="ARBA" id="ARBA00023237"/>
    </source>
</evidence>
<dbReference type="InterPro" id="IPR023997">
    <property type="entry name" value="TonB-dep_OMP_SusC/RagA_CS"/>
</dbReference>
<gene>
    <name evidence="9" type="ORF">SAMN05444405_1042</name>
</gene>
<dbReference type="FunFam" id="2.170.130.10:FF:000008">
    <property type="entry name" value="SusC/RagA family TonB-linked outer membrane protein"/>
    <property type="match status" value="1"/>
</dbReference>
<evidence type="ECO:0000256" key="7">
    <source>
        <dbReference type="PROSITE-ProRule" id="PRU01360"/>
    </source>
</evidence>
<dbReference type="Gene3D" id="2.40.170.20">
    <property type="entry name" value="TonB-dependent receptor, beta-barrel domain"/>
    <property type="match status" value="1"/>
</dbReference>
<dbReference type="AlphaFoldDB" id="A0A1M4XCZ6"/>
<keyword evidence="5 7" id="KW-0472">Membrane</keyword>
<dbReference type="Gene3D" id="2.170.130.10">
    <property type="entry name" value="TonB-dependent receptor, plug domain"/>
    <property type="match status" value="1"/>
</dbReference>
<evidence type="ECO:0000256" key="4">
    <source>
        <dbReference type="ARBA" id="ARBA00022692"/>
    </source>
</evidence>
<keyword evidence="2 7" id="KW-0813">Transport</keyword>
<dbReference type="Proteomes" id="UP000184509">
    <property type="component" value="Unassembled WGS sequence"/>
</dbReference>
<dbReference type="RefSeq" id="WP_073399660.1">
    <property type="nucleotide sequence ID" value="NZ_FQTV01000004.1"/>
</dbReference>
<dbReference type="InterPro" id="IPR023996">
    <property type="entry name" value="TonB-dep_OMP_SusC/RagA"/>
</dbReference>
<comment type="similarity">
    <text evidence="7">Belongs to the TonB-dependent receptor family.</text>
</comment>
<proteinExistence type="inferred from homology"/>